<evidence type="ECO:0000313" key="4">
    <source>
        <dbReference type="EMBL" id="KAK9146483.1"/>
    </source>
</evidence>
<dbReference type="GO" id="GO:0046983">
    <property type="term" value="F:protein dimerization activity"/>
    <property type="evidence" value="ECO:0007669"/>
    <property type="project" value="InterPro"/>
</dbReference>
<dbReference type="SUPFAM" id="SSF47459">
    <property type="entry name" value="HLH, helix-loop-helix DNA-binding domain"/>
    <property type="match status" value="1"/>
</dbReference>
<organism evidence="4 5">
    <name type="scientific">Stephania japonica</name>
    <dbReference type="NCBI Taxonomy" id="461633"/>
    <lineage>
        <taxon>Eukaryota</taxon>
        <taxon>Viridiplantae</taxon>
        <taxon>Streptophyta</taxon>
        <taxon>Embryophyta</taxon>
        <taxon>Tracheophyta</taxon>
        <taxon>Spermatophyta</taxon>
        <taxon>Magnoliopsida</taxon>
        <taxon>Ranunculales</taxon>
        <taxon>Menispermaceae</taxon>
        <taxon>Menispermoideae</taxon>
        <taxon>Cissampelideae</taxon>
        <taxon>Stephania</taxon>
    </lineage>
</organism>
<dbReference type="Proteomes" id="UP001417504">
    <property type="component" value="Unassembled WGS sequence"/>
</dbReference>
<reference evidence="4 5" key="1">
    <citation type="submission" date="2024-01" db="EMBL/GenBank/DDBJ databases">
        <title>Genome assemblies of Stephania.</title>
        <authorList>
            <person name="Yang L."/>
        </authorList>
    </citation>
    <scope>NUCLEOTIDE SEQUENCE [LARGE SCALE GENOMIC DNA]</scope>
    <source>
        <strain evidence="4">QJT</strain>
        <tissue evidence="4">Leaf</tissue>
    </source>
</reference>
<dbReference type="Pfam" id="PF00010">
    <property type="entry name" value="HLH"/>
    <property type="match status" value="1"/>
</dbReference>
<dbReference type="EMBL" id="JBBNAE010000002">
    <property type="protein sequence ID" value="KAK9146483.1"/>
    <property type="molecule type" value="Genomic_DNA"/>
</dbReference>
<dbReference type="InterPro" id="IPR011598">
    <property type="entry name" value="bHLH_dom"/>
</dbReference>
<keyword evidence="5" id="KW-1185">Reference proteome</keyword>
<evidence type="ECO:0000313" key="5">
    <source>
        <dbReference type="Proteomes" id="UP001417504"/>
    </source>
</evidence>
<dbReference type="Gene3D" id="4.10.280.10">
    <property type="entry name" value="Helix-loop-helix DNA-binding domain"/>
    <property type="match status" value="1"/>
</dbReference>
<dbReference type="PANTHER" id="PTHR46665:SF6">
    <property type="entry name" value="TRANSCRIPTION FACTOR BHLH92"/>
    <property type="match status" value="1"/>
</dbReference>
<proteinExistence type="predicted"/>
<gene>
    <name evidence="4" type="ORF">Sjap_006386</name>
</gene>
<sequence length="228" mass="26426">MEELPLLLEQILWSGPHPLRPTAFTKYRKSLDQLEITSSFASSNHQNMNKRMLGILRSIHDSKNTKRVVVEDDRSYRHMMNERFRRHRQKESYLALHSILPSRTKVDKSSIAKTAAAHIRETREIRDELMKKNWEIREKMLEIEGDKAEEMTRMNIGVKSPRAIESLVVVLKCLKGLELKARAVRSEFSQEGFSAVLDIQSKIEDSIVEKAMASALTEVDKNFQSDFQ</sequence>
<evidence type="ECO:0000256" key="1">
    <source>
        <dbReference type="ARBA" id="ARBA00023015"/>
    </source>
</evidence>
<comment type="caution">
    <text evidence="4">The sequence shown here is derived from an EMBL/GenBank/DDBJ whole genome shotgun (WGS) entry which is preliminary data.</text>
</comment>
<keyword evidence="2" id="KW-0804">Transcription</keyword>
<dbReference type="InterPro" id="IPR036638">
    <property type="entry name" value="HLH_DNA-bd_sf"/>
</dbReference>
<dbReference type="PANTHER" id="PTHR46665">
    <property type="entry name" value="TRANSCRIPTION FACTOR BHLH041-RELATED-RELATED"/>
    <property type="match status" value="1"/>
</dbReference>
<dbReference type="InterPro" id="IPR044658">
    <property type="entry name" value="bHLH92/bHLH041-like"/>
</dbReference>
<keyword evidence="1" id="KW-0805">Transcription regulation</keyword>
<name>A0AAP0PIV4_9MAGN</name>
<dbReference type="AlphaFoldDB" id="A0AAP0PIV4"/>
<feature type="domain" description="BHLH" evidence="3">
    <location>
        <begin position="73"/>
        <end position="122"/>
    </location>
</feature>
<evidence type="ECO:0000259" key="3">
    <source>
        <dbReference type="PROSITE" id="PS50888"/>
    </source>
</evidence>
<evidence type="ECO:0000256" key="2">
    <source>
        <dbReference type="ARBA" id="ARBA00023163"/>
    </source>
</evidence>
<dbReference type="PROSITE" id="PS50888">
    <property type="entry name" value="BHLH"/>
    <property type="match status" value="1"/>
</dbReference>
<protein>
    <recommendedName>
        <fullName evidence="3">BHLH domain-containing protein</fullName>
    </recommendedName>
</protein>
<accession>A0AAP0PIV4</accession>